<proteinExistence type="inferred from homology"/>
<name>A0ABM7W6M1_9BACT</name>
<dbReference type="InterPro" id="IPR052174">
    <property type="entry name" value="Flavoredoxin"/>
</dbReference>
<dbReference type="PANTHER" id="PTHR43567">
    <property type="entry name" value="FLAVOREDOXIN-RELATED-RELATED"/>
    <property type="match status" value="1"/>
</dbReference>
<evidence type="ECO:0000256" key="1">
    <source>
        <dbReference type="ARBA" id="ARBA00001917"/>
    </source>
</evidence>
<comment type="similarity">
    <text evidence="3">Belongs to the flavoredoxin family.</text>
</comment>
<evidence type="ECO:0000256" key="3">
    <source>
        <dbReference type="ARBA" id="ARBA00038054"/>
    </source>
</evidence>
<evidence type="ECO:0000313" key="6">
    <source>
        <dbReference type="Proteomes" id="UP000830055"/>
    </source>
</evidence>
<dbReference type="Proteomes" id="UP000830055">
    <property type="component" value="Chromosome"/>
</dbReference>
<dbReference type="EMBL" id="AP025516">
    <property type="protein sequence ID" value="BDD86536.1"/>
    <property type="molecule type" value="Genomic_DNA"/>
</dbReference>
<protein>
    <submittedName>
        <fullName evidence="5">Flavodoxin</fullName>
    </submittedName>
</protein>
<sequence>MAKIQIDGNHVFLYPMPMVLVGAVIDGKANFMAVGWVSRVNMKPPLFSIALGHHHTNKGIEEHQEFSINIPDVSLMEKTDYCGLISGEKHDKSRLFEVFYGELKHAPLIAQCPVSIACTVYTKAKLPFDTLYIGEPKEVFTEEKYLTEKKLDVQKMKPFTLTMPDNNYWSVGSPIGKAWSVGKGLKT</sequence>
<dbReference type="SUPFAM" id="SSF50475">
    <property type="entry name" value="FMN-binding split barrel"/>
    <property type="match status" value="1"/>
</dbReference>
<evidence type="ECO:0000259" key="4">
    <source>
        <dbReference type="SMART" id="SM00903"/>
    </source>
</evidence>
<dbReference type="PANTHER" id="PTHR43567:SF1">
    <property type="entry name" value="FLAVOREDOXIN"/>
    <property type="match status" value="1"/>
</dbReference>
<accession>A0ABM7W6M1</accession>
<evidence type="ECO:0000313" key="5">
    <source>
        <dbReference type="EMBL" id="BDD86536.1"/>
    </source>
</evidence>
<dbReference type="InterPro" id="IPR012349">
    <property type="entry name" value="Split_barrel_FMN-bd"/>
</dbReference>
<organism evidence="5 6">
    <name type="scientific">Desulfofustis limnaeus</name>
    <dbReference type="NCBI Taxonomy" id="2740163"/>
    <lineage>
        <taxon>Bacteria</taxon>
        <taxon>Pseudomonadati</taxon>
        <taxon>Thermodesulfobacteriota</taxon>
        <taxon>Desulfobulbia</taxon>
        <taxon>Desulfobulbales</taxon>
        <taxon>Desulfocapsaceae</taxon>
        <taxon>Desulfofustis</taxon>
    </lineage>
</organism>
<dbReference type="Pfam" id="PF01613">
    <property type="entry name" value="Flavin_Reduct"/>
    <property type="match status" value="1"/>
</dbReference>
<dbReference type="Gene3D" id="2.30.110.10">
    <property type="entry name" value="Electron Transport, Fmn-binding Protein, Chain A"/>
    <property type="match status" value="1"/>
</dbReference>
<reference evidence="5 6" key="1">
    <citation type="submission" date="2022-01" db="EMBL/GenBank/DDBJ databases">
        <title>Desulfofustis limnae sp. nov., a novel mesophilic sulfate-reducing bacterium isolated from marsh soil.</title>
        <authorList>
            <person name="Watanabe M."/>
            <person name="Takahashi A."/>
            <person name="Kojima H."/>
            <person name="Fukui M."/>
        </authorList>
    </citation>
    <scope>NUCLEOTIDE SEQUENCE [LARGE SCALE GENOMIC DNA]</scope>
    <source>
        <strain evidence="5 6">PPLL</strain>
    </source>
</reference>
<dbReference type="InterPro" id="IPR002563">
    <property type="entry name" value="Flavin_Rdtase-like_dom"/>
</dbReference>
<comment type="cofactor">
    <cofactor evidence="1">
        <name>FMN</name>
        <dbReference type="ChEBI" id="CHEBI:58210"/>
    </cofactor>
</comment>
<keyword evidence="2" id="KW-0285">Flavoprotein</keyword>
<feature type="domain" description="Flavin reductase like" evidence="4">
    <location>
        <begin position="11"/>
        <end position="147"/>
    </location>
</feature>
<dbReference type="RefSeq" id="WP_284153619.1">
    <property type="nucleotide sequence ID" value="NZ_AP025516.1"/>
</dbReference>
<dbReference type="SMART" id="SM00903">
    <property type="entry name" value="Flavin_Reduct"/>
    <property type="match status" value="1"/>
</dbReference>
<keyword evidence="6" id="KW-1185">Reference proteome</keyword>
<gene>
    <name evidence="5" type="ORF">DPPLL_09010</name>
</gene>
<evidence type="ECO:0000256" key="2">
    <source>
        <dbReference type="ARBA" id="ARBA00022630"/>
    </source>
</evidence>